<dbReference type="RefSeq" id="WP_073284684.1">
    <property type="nucleotide sequence ID" value="NZ_FRCP01000007.1"/>
</dbReference>
<accession>A0A1M7H2M2</accession>
<dbReference type="Proteomes" id="UP000184038">
    <property type="component" value="Unassembled WGS sequence"/>
</dbReference>
<dbReference type="EMBL" id="FRCP01000007">
    <property type="protein sequence ID" value="SHM22633.1"/>
    <property type="molecule type" value="Genomic_DNA"/>
</dbReference>
<evidence type="ECO:0000313" key="3">
    <source>
        <dbReference type="Proteomes" id="UP000184038"/>
    </source>
</evidence>
<name>A0A1M7H2M2_9FIRM</name>
<keyword evidence="1" id="KW-0812">Transmembrane</keyword>
<keyword evidence="3" id="KW-1185">Reference proteome</keyword>
<keyword evidence="1" id="KW-0472">Membrane</keyword>
<keyword evidence="1" id="KW-1133">Transmembrane helix</keyword>
<dbReference type="AlphaFoldDB" id="A0A1M7H2M2"/>
<feature type="transmembrane region" description="Helical" evidence="1">
    <location>
        <begin position="27"/>
        <end position="50"/>
    </location>
</feature>
<reference evidence="2 3" key="1">
    <citation type="submission" date="2016-11" db="EMBL/GenBank/DDBJ databases">
        <authorList>
            <person name="Jaros S."/>
            <person name="Januszkiewicz K."/>
            <person name="Wedrychowicz H."/>
        </authorList>
    </citation>
    <scope>NUCLEOTIDE SEQUENCE [LARGE SCALE GENOMIC DNA]</scope>
    <source>
        <strain evidence="2 3">DSM 15930</strain>
    </source>
</reference>
<protein>
    <submittedName>
        <fullName evidence="2">Uncharacterized protein</fullName>
    </submittedName>
</protein>
<gene>
    <name evidence="2" type="ORF">SAMN02746066_01252</name>
</gene>
<proteinExistence type="predicted"/>
<evidence type="ECO:0000256" key="1">
    <source>
        <dbReference type="SAM" id="Phobius"/>
    </source>
</evidence>
<evidence type="ECO:0000313" key="2">
    <source>
        <dbReference type="EMBL" id="SHM22633.1"/>
    </source>
</evidence>
<sequence length="210" mass="24369">MEENLNQNIAKAKRKDESRNRKGKLELIAVLIVLALLGGAMIYEFIWAHVIEPYAIKDLNNNIELPYEFGAEADKYDVEQEWIGDEDEEDMVFYIDKSNGDAFQFARYPDYADSVKFTSFYTCNKEVELYGFKVGDSSEKADKQLKEHGYKCIDISGGYYNYERGRINISFNVSIVTEENNEGNSFTEERVVEYWVELASTDKQRKGNYK</sequence>
<organism evidence="2 3">
    <name type="scientific">Anaerosporobacter mobilis DSM 15930</name>
    <dbReference type="NCBI Taxonomy" id="1120996"/>
    <lineage>
        <taxon>Bacteria</taxon>
        <taxon>Bacillati</taxon>
        <taxon>Bacillota</taxon>
        <taxon>Clostridia</taxon>
        <taxon>Lachnospirales</taxon>
        <taxon>Lachnospiraceae</taxon>
        <taxon>Anaerosporobacter</taxon>
    </lineage>
</organism>
<dbReference type="OrthoDB" id="2071255at2"/>
<dbReference type="STRING" id="1120996.SAMN02746066_01252"/>